<evidence type="ECO:0008006" key="3">
    <source>
        <dbReference type="Google" id="ProtNLM"/>
    </source>
</evidence>
<sequence>MSLLVDWTPLFDSIVKINCDASVYNVSHVNGFAQVHSNSEHAADQWNWSAKLVLIQRTANVAADFLAKSTVDKHIDYVELLKPLNGMHNVLQIAHHSSQKN</sequence>
<evidence type="ECO:0000313" key="1">
    <source>
        <dbReference type="EMBL" id="MED6211180.1"/>
    </source>
</evidence>
<reference evidence="1 2" key="1">
    <citation type="journal article" date="2023" name="Plants (Basel)">
        <title>Bridging the Gap: Combining Genomics and Transcriptomics Approaches to Understand Stylosanthes scabra, an Orphan Legume from the Brazilian Caatinga.</title>
        <authorList>
            <person name="Ferreira-Neto J.R.C."/>
            <person name="da Silva M.D."/>
            <person name="Binneck E."/>
            <person name="de Melo N.F."/>
            <person name="da Silva R.H."/>
            <person name="de Melo A.L.T.M."/>
            <person name="Pandolfi V."/>
            <person name="Bustamante F.O."/>
            <person name="Brasileiro-Vidal A.C."/>
            <person name="Benko-Iseppon A.M."/>
        </authorList>
    </citation>
    <scope>NUCLEOTIDE SEQUENCE [LARGE SCALE GENOMIC DNA]</scope>
    <source>
        <tissue evidence="1">Leaves</tissue>
    </source>
</reference>
<name>A0ABU6YLA5_9FABA</name>
<protein>
    <recommendedName>
        <fullName evidence="3">RNase H type-1 domain-containing protein</fullName>
    </recommendedName>
</protein>
<gene>
    <name evidence="1" type="ORF">PIB30_071221</name>
</gene>
<dbReference type="EMBL" id="JASCZI010242474">
    <property type="protein sequence ID" value="MED6211180.1"/>
    <property type="molecule type" value="Genomic_DNA"/>
</dbReference>
<evidence type="ECO:0000313" key="2">
    <source>
        <dbReference type="Proteomes" id="UP001341840"/>
    </source>
</evidence>
<dbReference type="Proteomes" id="UP001341840">
    <property type="component" value="Unassembled WGS sequence"/>
</dbReference>
<keyword evidence="2" id="KW-1185">Reference proteome</keyword>
<comment type="caution">
    <text evidence="1">The sequence shown here is derived from an EMBL/GenBank/DDBJ whole genome shotgun (WGS) entry which is preliminary data.</text>
</comment>
<organism evidence="1 2">
    <name type="scientific">Stylosanthes scabra</name>
    <dbReference type="NCBI Taxonomy" id="79078"/>
    <lineage>
        <taxon>Eukaryota</taxon>
        <taxon>Viridiplantae</taxon>
        <taxon>Streptophyta</taxon>
        <taxon>Embryophyta</taxon>
        <taxon>Tracheophyta</taxon>
        <taxon>Spermatophyta</taxon>
        <taxon>Magnoliopsida</taxon>
        <taxon>eudicotyledons</taxon>
        <taxon>Gunneridae</taxon>
        <taxon>Pentapetalae</taxon>
        <taxon>rosids</taxon>
        <taxon>fabids</taxon>
        <taxon>Fabales</taxon>
        <taxon>Fabaceae</taxon>
        <taxon>Papilionoideae</taxon>
        <taxon>50 kb inversion clade</taxon>
        <taxon>dalbergioids sensu lato</taxon>
        <taxon>Dalbergieae</taxon>
        <taxon>Pterocarpus clade</taxon>
        <taxon>Stylosanthes</taxon>
    </lineage>
</organism>
<proteinExistence type="predicted"/>
<accession>A0ABU6YLA5</accession>